<dbReference type="InterPro" id="IPR002470">
    <property type="entry name" value="Peptidase_S9A"/>
</dbReference>
<evidence type="ECO:0000256" key="5">
    <source>
        <dbReference type="ARBA" id="ARBA00022825"/>
    </source>
</evidence>
<feature type="chain" id="PRO_5046741277" description="prolyl oligopeptidase" evidence="6">
    <location>
        <begin position="21"/>
        <end position="726"/>
    </location>
</feature>
<keyword evidence="5" id="KW-0720">Serine protease</keyword>
<dbReference type="SUPFAM" id="SSF50993">
    <property type="entry name" value="Peptidase/esterase 'gauge' domain"/>
    <property type="match status" value="1"/>
</dbReference>
<evidence type="ECO:0000313" key="10">
    <source>
        <dbReference type="Proteomes" id="UP001202180"/>
    </source>
</evidence>
<evidence type="ECO:0000256" key="6">
    <source>
        <dbReference type="SAM" id="SignalP"/>
    </source>
</evidence>
<dbReference type="EC" id="3.4.21.26" evidence="2"/>
<dbReference type="Proteomes" id="UP001202180">
    <property type="component" value="Unassembled WGS sequence"/>
</dbReference>
<feature type="domain" description="Peptidase S9 prolyl oligopeptidase catalytic" evidence="7">
    <location>
        <begin position="502"/>
        <end position="714"/>
    </location>
</feature>
<dbReference type="EMBL" id="JALPRF010000003">
    <property type="protein sequence ID" value="MCK8493657.1"/>
    <property type="molecule type" value="Genomic_DNA"/>
</dbReference>
<evidence type="ECO:0000259" key="7">
    <source>
        <dbReference type="Pfam" id="PF00326"/>
    </source>
</evidence>
<evidence type="ECO:0000259" key="8">
    <source>
        <dbReference type="Pfam" id="PF02897"/>
    </source>
</evidence>
<dbReference type="InterPro" id="IPR029058">
    <property type="entry name" value="AB_hydrolase_fold"/>
</dbReference>
<keyword evidence="6" id="KW-0732">Signal</keyword>
<protein>
    <recommendedName>
        <fullName evidence="2">prolyl oligopeptidase</fullName>
        <ecNumber evidence="2">3.4.21.26</ecNumber>
    </recommendedName>
</protein>
<evidence type="ECO:0000256" key="1">
    <source>
        <dbReference type="ARBA" id="ARBA00001070"/>
    </source>
</evidence>
<dbReference type="PANTHER" id="PTHR42881:SF2">
    <property type="entry name" value="PROLYL ENDOPEPTIDASE"/>
    <property type="match status" value="1"/>
</dbReference>
<dbReference type="Pfam" id="PF00326">
    <property type="entry name" value="Peptidase_S9"/>
    <property type="match status" value="1"/>
</dbReference>
<dbReference type="Gene3D" id="2.130.10.120">
    <property type="entry name" value="Prolyl oligopeptidase, N-terminal domain"/>
    <property type="match status" value="1"/>
</dbReference>
<comment type="caution">
    <text evidence="9">The sequence shown here is derived from an EMBL/GenBank/DDBJ whole genome shotgun (WGS) entry which is preliminary data.</text>
</comment>
<accession>A0ABT0HP73</accession>
<evidence type="ECO:0000313" key="9">
    <source>
        <dbReference type="EMBL" id="MCK8493657.1"/>
    </source>
</evidence>
<dbReference type="InterPro" id="IPR051167">
    <property type="entry name" value="Prolyl_oligopep/macrocyclase"/>
</dbReference>
<organism evidence="9 10">
    <name type="scientific">Spirosoma liriopis</name>
    <dbReference type="NCBI Taxonomy" id="2937440"/>
    <lineage>
        <taxon>Bacteria</taxon>
        <taxon>Pseudomonadati</taxon>
        <taxon>Bacteroidota</taxon>
        <taxon>Cytophagia</taxon>
        <taxon>Cytophagales</taxon>
        <taxon>Cytophagaceae</taxon>
        <taxon>Spirosoma</taxon>
    </lineage>
</organism>
<keyword evidence="10" id="KW-1185">Reference proteome</keyword>
<dbReference type="Gene3D" id="3.40.50.1820">
    <property type="entry name" value="alpha/beta hydrolase"/>
    <property type="match status" value="1"/>
</dbReference>
<proteinExistence type="predicted"/>
<evidence type="ECO:0000256" key="2">
    <source>
        <dbReference type="ARBA" id="ARBA00011897"/>
    </source>
</evidence>
<name>A0ABT0HP73_9BACT</name>
<evidence type="ECO:0000256" key="3">
    <source>
        <dbReference type="ARBA" id="ARBA00022670"/>
    </source>
</evidence>
<dbReference type="RefSeq" id="WP_248478254.1">
    <property type="nucleotide sequence ID" value="NZ_JALPRF010000003.1"/>
</dbReference>
<reference evidence="9 10" key="1">
    <citation type="submission" date="2022-04" db="EMBL/GenBank/DDBJ databases">
        <title>Spirosoma sp. strain RP8 genome sequencing and assembly.</title>
        <authorList>
            <person name="Jung Y."/>
        </authorList>
    </citation>
    <scope>NUCLEOTIDE SEQUENCE [LARGE SCALE GENOMIC DNA]</scope>
    <source>
        <strain evidence="9 10">RP8</strain>
    </source>
</reference>
<keyword evidence="4" id="KW-0378">Hydrolase</keyword>
<feature type="signal peptide" evidence="6">
    <location>
        <begin position="1"/>
        <end position="20"/>
    </location>
</feature>
<dbReference type="InterPro" id="IPR001375">
    <property type="entry name" value="Peptidase_S9_cat"/>
</dbReference>
<comment type="catalytic activity">
    <reaction evidence="1">
        <text>Hydrolysis of Pro-|-Xaa &gt;&gt; Ala-|-Xaa in oligopeptides.</text>
        <dbReference type="EC" id="3.4.21.26"/>
    </reaction>
</comment>
<dbReference type="InterPro" id="IPR023302">
    <property type="entry name" value="Pept_S9A_N"/>
</dbReference>
<sequence>MKRHIYLFLLTALVTSTAVAQQSLPTASLPATPKRPVTDVYFGKTVVDNYRWLEDMNSPDVKDWFKAQGAYTNAVLDKIPGRDKLIETFVEYDKLVSVRYGEIKKRGNLYFYRKTLPAEKVGKIYVRQGKTGTEKLLFDPTAVDKTKTYSVTNFAPSSDGKQVVIGLQEGGAELSTVRTMDVATRTFRPESITAVQGGWVDWLADNSGFFYTPQNSNDPKDPKGNLDTKARMHQLGTDPKTDPDLFSRVKNPDMGIRPDQYPILLMSGDNTQLYGELASVDRRVDAWVADPADLAKPAIAWKRLAAPSDSVRSYVKIGDQLFLHSIKGAPNGKVLVTDARNPQPSSATVLLPEGKQNISRVVSSKDFLFVILSDGINETVRQYDARNKQWADVPVKMTGTVYVEPYDAPRSNEIIVYVTSWNNPGMMYGYNPANQQLIVSPFHVPMNYPGVADLIVEELEIPSHDGTRVPLSLVYKKGLKRDGNTICFMTGYGAYGSSATPYFSRRNLALLNRGVILAETHPRGGSEKGQAWYQAGFKTTKPNTWKDFIASGEYLIKNGYTSASKLIGEGTSAGGILIGRAITERPDLFAAAISNVSCSNALRMENSPNGPVNAPEFGTVKDSVECMALYEMDAFQHVKDGTKYPAVLCIGGMNDPRVIAWQPGKLAAALQTASTSGKPVLMQVNYDNGHFTEDKAVTFRNFANMYAFALWQAGHPDFQPRAVVKK</sequence>
<dbReference type="PANTHER" id="PTHR42881">
    <property type="entry name" value="PROLYL ENDOPEPTIDASE"/>
    <property type="match status" value="1"/>
</dbReference>
<keyword evidence="3" id="KW-0645">Protease</keyword>
<evidence type="ECO:0000256" key="4">
    <source>
        <dbReference type="ARBA" id="ARBA00022801"/>
    </source>
</evidence>
<feature type="domain" description="Peptidase S9A N-terminal" evidence="8">
    <location>
        <begin position="31"/>
        <end position="437"/>
    </location>
</feature>
<dbReference type="Pfam" id="PF02897">
    <property type="entry name" value="Peptidase_S9_N"/>
    <property type="match status" value="1"/>
</dbReference>
<dbReference type="PRINTS" id="PR00862">
    <property type="entry name" value="PROLIGOPTASE"/>
</dbReference>
<dbReference type="SUPFAM" id="SSF53474">
    <property type="entry name" value="alpha/beta-Hydrolases"/>
    <property type="match status" value="1"/>
</dbReference>
<gene>
    <name evidence="9" type="ORF">M0L20_17455</name>
</gene>